<dbReference type="SUPFAM" id="SSF50129">
    <property type="entry name" value="GroES-like"/>
    <property type="match status" value="1"/>
</dbReference>
<dbReference type="PANTHER" id="PTHR42813:SF2">
    <property type="entry name" value="DEHYDROGENASE, ZINC-CONTAINING, PUTATIVE (AFU_ORTHOLOGUE AFUA_2G02810)-RELATED"/>
    <property type="match status" value="1"/>
</dbReference>
<proteinExistence type="predicted"/>
<dbReference type="Proteomes" id="UP000253594">
    <property type="component" value="Unassembled WGS sequence"/>
</dbReference>
<evidence type="ECO:0000256" key="1">
    <source>
        <dbReference type="ARBA" id="ARBA00001947"/>
    </source>
</evidence>
<feature type="non-terminal residue" evidence="4">
    <location>
        <position position="42"/>
    </location>
</feature>
<evidence type="ECO:0000313" key="4">
    <source>
        <dbReference type="EMBL" id="RCI71438.1"/>
    </source>
</evidence>
<dbReference type="GO" id="GO:0046872">
    <property type="term" value="F:metal ion binding"/>
    <property type="evidence" value="ECO:0007669"/>
    <property type="project" value="UniProtKB-KW"/>
</dbReference>
<dbReference type="AlphaFoldDB" id="A0A367M237"/>
<gene>
    <name evidence="4" type="ORF">DT376_29120</name>
</gene>
<dbReference type="PANTHER" id="PTHR42813">
    <property type="entry name" value="ZINC-TYPE ALCOHOL DEHYDROGENASE-LIKE"/>
    <property type="match status" value="1"/>
</dbReference>
<name>A0A367M237_PSEAI</name>
<evidence type="ECO:0000313" key="5">
    <source>
        <dbReference type="Proteomes" id="UP000253594"/>
    </source>
</evidence>
<reference evidence="4 5" key="1">
    <citation type="submission" date="2018-07" db="EMBL/GenBank/DDBJ databases">
        <title>Mechanisms of high-level aminoglycoside resistance among Gram-negative pathogens in Brazil.</title>
        <authorList>
            <person name="Ballaben A.S."/>
            <person name="Darini A.L.C."/>
            <person name="Doi Y."/>
        </authorList>
    </citation>
    <scope>NUCLEOTIDE SEQUENCE [LARGE SCALE GENOMIC DNA]</scope>
    <source>
        <strain evidence="4 5">B2-305</strain>
    </source>
</reference>
<evidence type="ECO:0000256" key="3">
    <source>
        <dbReference type="ARBA" id="ARBA00022833"/>
    </source>
</evidence>
<keyword evidence="3" id="KW-0862">Zinc</keyword>
<sequence length="42" mass="4645">MRALTFHGSHDVRIDRVAEPRLQEPADLLLRVTATAICGSDL</sequence>
<dbReference type="EMBL" id="QORE01001411">
    <property type="protein sequence ID" value="RCI71438.1"/>
    <property type="molecule type" value="Genomic_DNA"/>
</dbReference>
<accession>A0A367M237</accession>
<organism evidence="4 5">
    <name type="scientific">Pseudomonas aeruginosa</name>
    <dbReference type="NCBI Taxonomy" id="287"/>
    <lineage>
        <taxon>Bacteria</taxon>
        <taxon>Pseudomonadati</taxon>
        <taxon>Pseudomonadota</taxon>
        <taxon>Gammaproteobacteria</taxon>
        <taxon>Pseudomonadales</taxon>
        <taxon>Pseudomonadaceae</taxon>
        <taxon>Pseudomonas</taxon>
    </lineage>
</organism>
<dbReference type="Gene3D" id="3.90.180.10">
    <property type="entry name" value="Medium-chain alcohol dehydrogenases, catalytic domain"/>
    <property type="match status" value="1"/>
</dbReference>
<comment type="cofactor">
    <cofactor evidence="1">
        <name>Zn(2+)</name>
        <dbReference type="ChEBI" id="CHEBI:29105"/>
    </cofactor>
</comment>
<protein>
    <submittedName>
        <fullName evidence="4">Glutathione-dependent formaldehyde dehydrogenase</fullName>
    </submittedName>
</protein>
<comment type="caution">
    <text evidence="4">The sequence shown here is derived from an EMBL/GenBank/DDBJ whole genome shotgun (WGS) entry which is preliminary data.</text>
</comment>
<keyword evidence="2" id="KW-0479">Metal-binding</keyword>
<dbReference type="InterPro" id="IPR011032">
    <property type="entry name" value="GroES-like_sf"/>
</dbReference>
<evidence type="ECO:0000256" key="2">
    <source>
        <dbReference type="ARBA" id="ARBA00022723"/>
    </source>
</evidence>